<feature type="transmembrane region" description="Helical" evidence="8">
    <location>
        <begin position="169"/>
        <end position="188"/>
    </location>
</feature>
<reference evidence="9" key="1">
    <citation type="submission" date="2022-08" db="EMBL/GenBank/DDBJ databases">
        <title>Streptomyces changanensis sp. nov., an actinomycete isolated from soil.</title>
        <authorList>
            <person name="Wu H."/>
            <person name="Han L."/>
        </authorList>
    </citation>
    <scope>NUCLEOTIDE SEQUENCE</scope>
    <source>
        <strain evidence="9">HL-66</strain>
    </source>
</reference>
<evidence type="ECO:0000256" key="3">
    <source>
        <dbReference type="ARBA" id="ARBA00022679"/>
    </source>
</evidence>
<evidence type="ECO:0000256" key="1">
    <source>
        <dbReference type="ARBA" id="ARBA00004651"/>
    </source>
</evidence>
<dbReference type="Proteomes" id="UP001060150">
    <property type="component" value="Chromosome"/>
</dbReference>
<dbReference type="EMBL" id="CP102332">
    <property type="protein sequence ID" value="UUS31347.1"/>
    <property type="molecule type" value="Genomic_DNA"/>
</dbReference>
<feature type="transmembrane region" description="Helical" evidence="8">
    <location>
        <begin position="269"/>
        <end position="291"/>
    </location>
</feature>
<evidence type="ECO:0000256" key="7">
    <source>
        <dbReference type="ARBA" id="ARBA00024033"/>
    </source>
</evidence>
<keyword evidence="10" id="KW-1185">Reference proteome</keyword>
<keyword evidence="4 8" id="KW-0812">Transmembrane</keyword>
<dbReference type="RefSeq" id="WP_232791221.1">
    <property type="nucleotide sequence ID" value="NZ_CP102332.1"/>
</dbReference>
<comment type="subcellular location">
    <subcellularLocation>
        <location evidence="1">Cell membrane</location>
        <topology evidence="1">Multi-pass membrane protein</topology>
    </subcellularLocation>
</comment>
<protein>
    <submittedName>
        <fullName evidence="9">Glycosyltransferase 87 family protein</fullName>
    </submittedName>
</protein>
<evidence type="ECO:0000256" key="6">
    <source>
        <dbReference type="ARBA" id="ARBA00023136"/>
    </source>
</evidence>
<feature type="transmembrane region" description="Helical" evidence="8">
    <location>
        <begin position="371"/>
        <end position="393"/>
    </location>
</feature>
<dbReference type="Pfam" id="PF09594">
    <property type="entry name" value="GT87"/>
    <property type="match status" value="1"/>
</dbReference>
<evidence type="ECO:0000256" key="4">
    <source>
        <dbReference type="ARBA" id="ARBA00022692"/>
    </source>
</evidence>
<feature type="transmembrane region" description="Helical" evidence="8">
    <location>
        <begin position="200"/>
        <end position="219"/>
    </location>
</feature>
<accession>A0ABY5N4B8</accession>
<dbReference type="InterPro" id="IPR018584">
    <property type="entry name" value="GT87"/>
</dbReference>
<keyword evidence="2" id="KW-1003">Cell membrane</keyword>
<sequence>MTTYRLSTPRTHRHQLRFREQRRPGPVPLVAVWALTRAGMLWLLAHDTLGIGGVGREVHVLYEHWYGRLAHGVLPSDEATWQYPPGAALALLAPGAVPGLSYFQAFVALALLADAAVLLLLYWAGGAGSWYWTCALPLLLHVPLARYDLLVTALAVGALLAAPAGRTRLAGVLAGLGALVKGWPLFALTGTPPGAATRRSWTAALATGVGGAALLSVVFPHTLDFLRHQGDRGVQVESVGGTLLSLAHLAGWPGRVVHRYGAFEFTGPYVAAVAGVSLVLTGAVLVWLVLWRVRSLHWSASTPADAALMAVLLLTVTSRVISPQYLVWLLALAAVCLTFRTTTQRPVAVLLLPAAALTALAYPLLYVDVLLVTPVGCAVLLLRNGLLVAAALLSCRRLWEESAPDVLRVP</sequence>
<evidence type="ECO:0000256" key="8">
    <source>
        <dbReference type="SAM" id="Phobius"/>
    </source>
</evidence>
<feature type="transmembrane region" description="Helical" evidence="8">
    <location>
        <begin position="144"/>
        <end position="163"/>
    </location>
</feature>
<evidence type="ECO:0000256" key="2">
    <source>
        <dbReference type="ARBA" id="ARBA00022475"/>
    </source>
</evidence>
<organism evidence="9 10">
    <name type="scientific">Streptomyces changanensis</name>
    <dbReference type="NCBI Taxonomy" id="2964669"/>
    <lineage>
        <taxon>Bacteria</taxon>
        <taxon>Bacillati</taxon>
        <taxon>Actinomycetota</taxon>
        <taxon>Actinomycetes</taxon>
        <taxon>Kitasatosporales</taxon>
        <taxon>Streptomycetaceae</taxon>
        <taxon>Streptomyces</taxon>
    </lineage>
</organism>
<feature type="transmembrane region" description="Helical" evidence="8">
    <location>
        <begin position="102"/>
        <end position="123"/>
    </location>
</feature>
<evidence type="ECO:0000256" key="5">
    <source>
        <dbReference type="ARBA" id="ARBA00022989"/>
    </source>
</evidence>
<keyword evidence="5 8" id="KW-1133">Transmembrane helix</keyword>
<keyword evidence="6 8" id="KW-0472">Membrane</keyword>
<feature type="transmembrane region" description="Helical" evidence="8">
    <location>
        <begin position="347"/>
        <end position="365"/>
    </location>
</feature>
<keyword evidence="3" id="KW-0808">Transferase</keyword>
<evidence type="ECO:0000313" key="10">
    <source>
        <dbReference type="Proteomes" id="UP001060150"/>
    </source>
</evidence>
<name>A0ABY5N4B8_9ACTN</name>
<proteinExistence type="inferred from homology"/>
<gene>
    <name evidence="9" type="ORF">NRO40_11215</name>
</gene>
<evidence type="ECO:0000313" key="9">
    <source>
        <dbReference type="EMBL" id="UUS31347.1"/>
    </source>
</evidence>
<comment type="similarity">
    <text evidence="7">Belongs to the glycosyltransferase 87 family.</text>
</comment>